<evidence type="ECO:0000313" key="3">
    <source>
        <dbReference type="Proteomes" id="UP000192342"/>
    </source>
</evidence>
<accession>A0A1Y1SFU6</accession>
<dbReference type="RefSeq" id="WP_083558909.1">
    <property type="nucleotide sequence ID" value="NZ_AQQV01000001.1"/>
</dbReference>
<proteinExistence type="predicted"/>
<evidence type="ECO:0000256" key="1">
    <source>
        <dbReference type="SAM" id="SignalP"/>
    </source>
</evidence>
<dbReference type="AlphaFoldDB" id="A0A1Y1SFU6"/>
<keyword evidence="1" id="KW-0732">Signal</keyword>
<dbReference type="STRING" id="1317117.ATO7_00205"/>
<dbReference type="EMBL" id="AQQV01000001">
    <property type="protein sequence ID" value="ORE88250.1"/>
    <property type="molecule type" value="Genomic_DNA"/>
</dbReference>
<reference evidence="2 3" key="1">
    <citation type="submission" date="2013-04" db="EMBL/GenBank/DDBJ databases">
        <title>Oceanococcus atlanticus 22II-S10r2 Genome Sequencing.</title>
        <authorList>
            <person name="Lai Q."/>
            <person name="Li G."/>
            <person name="Shao Z."/>
        </authorList>
    </citation>
    <scope>NUCLEOTIDE SEQUENCE [LARGE SCALE GENOMIC DNA]</scope>
    <source>
        <strain evidence="2 3">22II-S10r2</strain>
    </source>
</reference>
<feature type="signal peptide" evidence="1">
    <location>
        <begin position="1"/>
        <end position="19"/>
    </location>
</feature>
<dbReference type="OrthoDB" id="6027240at2"/>
<sequence length="99" mass="10895">MRHSWGVILLLSVFSVASADARECNGSSRGANGQLVIAGDSEQRVFKVLGQPTRVVPRQNRYGAYAGEDWIYYVDGYNPKTVRVWVDGGTARSVCETLD</sequence>
<evidence type="ECO:0000313" key="2">
    <source>
        <dbReference type="EMBL" id="ORE88250.1"/>
    </source>
</evidence>
<keyword evidence="3" id="KW-1185">Reference proteome</keyword>
<protein>
    <recommendedName>
        <fullName evidence="4">Lipoprotein</fullName>
    </recommendedName>
</protein>
<organism evidence="2 3">
    <name type="scientific">Oceanococcus atlanticus</name>
    <dbReference type="NCBI Taxonomy" id="1317117"/>
    <lineage>
        <taxon>Bacteria</taxon>
        <taxon>Pseudomonadati</taxon>
        <taxon>Pseudomonadota</taxon>
        <taxon>Gammaproteobacteria</taxon>
        <taxon>Chromatiales</taxon>
        <taxon>Oceanococcaceae</taxon>
        <taxon>Oceanococcus</taxon>
    </lineage>
</organism>
<comment type="caution">
    <text evidence="2">The sequence shown here is derived from an EMBL/GenBank/DDBJ whole genome shotgun (WGS) entry which is preliminary data.</text>
</comment>
<name>A0A1Y1SFU6_9GAMM</name>
<feature type="chain" id="PRO_5012824413" description="Lipoprotein" evidence="1">
    <location>
        <begin position="20"/>
        <end position="99"/>
    </location>
</feature>
<dbReference type="Proteomes" id="UP000192342">
    <property type="component" value="Unassembled WGS sequence"/>
</dbReference>
<gene>
    <name evidence="2" type="ORF">ATO7_00205</name>
</gene>
<evidence type="ECO:0008006" key="4">
    <source>
        <dbReference type="Google" id="ProtNLM"/>
    </source>
</evidence>